<organism evidence="2 3">
    <name type="scientific">Janibacter terrae</name>
    <dbReference type="NCBI Taxonomy" id="103817"/>
    <lineage>
        <taxon>Bacteria</taxon>
        <taxon>Bacillati</taxon>
        <taxon>Actinomycetota</taxon>
        <taxon>Actinomycetes</taxon>
        <taxon>Micrococcales</taxon>
        <taxon>Intrasporangiaceae</taxon>
        <taxon>Janibacter</taxon>
    </lineage>
</organism>
<dbReference type="Pfam" id="PF08241">
    <property type="entry name" value="Methyltransf_11"/>
    <property type="match status" value="1"/>
</dbReference>
<evidence type="ECO:0000313" key="2">
    <source>
        <dbReference type="EMBL" id="WWF06223.1"/>
    </source>
</evidence>
<reference evidence="2 3" key="1">
    <citation type="submission" date="2022-09" db="EMBL/GenBank/DDBJ databases">
        <title>Complete genome sequence of Janibacter terrae strain COS04-44, PCL-degrading bacteria isolated from oil spilled coast.</title>
        <authorList>
            <person name="Park H."/>
            <person name="Kim J.Y."/>
            <person name="An S.H."/>
            <person name="Lee C.M."/>
            <person name="Weon H.-Y."/>
        </authorList>
    </citation>
    <scope>NUCLEOTIDE SEQUENCE [LARGE SCALE GENOMIC DNA]</scope>
    <source>
        <strain evidence="2 3">COS04-44</strain>
    </source>
</reference>
<gene>
    <name evidence="2" type="ORF">N5P18_04940</name>
</gene>
<dbReference type="InterPro" id="IPR013216">
    <property type="entry name" value="Methyltransf_11"/>
</dbReference>
<dbReference type="RefSeq" id="WP_338538878.1">
    <property type="nucleotide sequence ID" value="NZ_CP104874.1"/>
</dbReference>
<sequence length="219" mass="23539">MGSPVGRAWWRVVSRQLGGPSGPLGALAARALNRGNRVVTTEAVTALGLSGSETVVDIGFGGGVGIDLLLAHLHPWGHVHGVDPSRSMVRRIRRRHRDEIAADTLTVHQGSMQALPFSDGQLDGWISLNTIYFVPDLAPAARELRRVLAPTGCGVLGVADPDWMRAQPFTREGFTLRPLDEDVAALEAAGLRVERRTVADARMPVPYHLLVCRPGGLPT</sequence>
<keyword evidence="2" id="KW-0808">Transferase</keyword>
<keyword evidence="3" id="KW-1185">Reference proteome</keyword>
<proteinExistence type="predicted"/>
<dbReference type="Proteomes" id="UP001381003">
    <property type="component" value="Chromosome"/>
</dbReference>
<name>A0ABZ2FFY0_9MICO</name>
<protein>
    <submittedName>
        <fullName evidence="2">Methyltransferase domain-containing protein</fullName>
    </submittedName>
</protein>
<dbReference type="CDD" id="cd02440">
    <property type="entry name" value="AdoMet_MTases"/>
    <property type="match status" value="1"/>
</dbReference>
<dbReference type="GO" id="GO:0032259">
    <property type="term" value="P:methylation"/>
    <property type="evidence" value="ECO:0007669"/>
    <property type="project" value="UniProtKB-KW"/>
</dbReference>
<accession>A0ABZ2FFY0</accession>
<dbReference type="EMBL" id="CP104874">
    <property type="protein sequence ID" value="WWF06223.1"/>
    <property type="molecule type" value="Genomic_DNA"/>
</dbReference>
<dbReference type="SUPFAM" id="SSF53335">
    <property type="entry name" value="S-adenosyl-L-methionine-dependent methyltransferases"/>
    <property type="match status" value="1"/>
</dbReference>
<evidence type="ECO:0000313" key="3">
    <source>
        <dbReference type="Proteomes" id="UP001381003"/>
    </source>
</evidence>
<feature type="domain" description="Methyltransferase type 11" evidence="1">
    <location>
        <begin position="56"/>
        <end position="152"/>
    </location>
</feature>
<keyword evidence="2" id="KW-0489">Methyltransferase</keyword>
<dbReference type="Gene3D" id="3.40.50.150">
    <property type="entry name" value="Vaccinia Virus protein VP39"/>
    <property type="match status" value="1"/>
</dbReference>
<dbReference type="InterPro" id="IPR029063">
    <property type="entry name" value="SAM-dependent_MTases_sf"/>
</dbReference>
<dbReference type="GO" id="GO:0008168">
    <property type="term" value="F:methyltransferase activity"/>
    <property type="evidence" value="ECO:0007669"/>
    <property type="project" value="UniProtKB-KW"/>
</dbReference>
<evidence type="ECO:0000259" key="1">
    <source>
        <dbReference type="Pfam" id="PF08241"/>
    </source>
</evidence>